<evidence type="ECO:0000313" key="1">
    <source>
        <dbReference type="EMBL" id="GCE25519.1"/>
    </source>
</evidence>
<proteinExistence type="predicted"/>
<gene>
    <name evidence="1" type="ORF">KDA_10030</name>
</gene>
<reference evidence="2" key="1">
    <citation type="submission" date="2018-12" db="EMBL/GenBank/DDBJ databases">
        <title>Tengunoibacter tsumagoiensis gen. nov., sp. nov., Dictyobacter kobayashii sp. nov., D. alpinus sp. nov., and D. joshuensis sp. nov. and description of Dictyobacteraceae fam. nov. within the order Ktedonobacterales isolated from Tengu-no-mugimeshi.</title>
        <authorList>
            <person name="Wang C.M."/>
            <person name="Zheng Y."/>
            <person name="Sakai Y."/>
            <person name="Toyoda A."/>
            <person name="Minakuchi Y."/>
            <person name="Abe K."/>
            <person name="Yokota A."/>
            <person name="Yabe S."/>
        </authorList>
    </citation>
    <scope>NUCLEOTIDE SEQUENCE [LARGE SCALE GENOMIC DNA]</scope>
    <source>
        <strain evidence="2">Uno16</strain>
    </source>
</reference>
<evidence type="ECO:0000313" key="2">
    <source>
        <dbReference type="Proteomes" id="UP000287171"/>
    </source>
</evidence>
<comment type="caution">
    <text evidence="1">The sequence shown here is derived from an EMBL/GenBank/DDBJ whole genome shotgun (WGS) entry which is preliminary data.</text>
</comment>
<dbReference type="EMBL" id="BIFT01000001">
    <property type="protein sequence ID" value="GCE25519.1"/>
    <property type="molecule type" value="Genomic_DNA"/>
</dbReference>
<name>A0A402B2F3_9CHLR</name>
<evidence type="ECO:0008006" key="3">
    <source>
        <dbReference type="Google" id="ProtNLM"/>
    </source>
</evidence>
<dbReference type="Proteomes" id="UP000287171">
    <property type="component" value="Unassembled WGS sequence"/>
</dbReference>
<keyword evidence="2" id="KW-1185">Reference proteome</keyword>
<accession>A0A402B2F3</accession>
<dbReference type="AlphaFoldDB" id="A0A402B2F3"/>
<protein>
    <recommendedName>
        <fullName evidence="3">DUF4388 domain-containing protein</fullName>
    </recommendedName>
</protein>
<dbReference type="RefSeq" id="WP_126626094.1">
    <property type="nucleotide sequence ID" value="NZ_BIFT01000001.1"/>
</dbReference>
<organism evidence="1 2">
    <name type="scientific">Dictyobacter alpinus</name>
    <dbReference type="NCBI Taxonomy" id="2014873"/>
    <lineage>
        <taxon>Bacteria</taxon>
        <taxon>Bacillati</taxon>
        <taxon>Chloroflexota</taxon>
        <taxon>Ktedonobacteria</taxon>
        <taxon>Ktedonobacterales</taxon>
        <taxon>Dictyobacteraceae</taxon>
        <taxon>Dictyobacter</taxon>
    </lineage>
</organism>
<sequence>MTSLQLDGVIIVNRLHAIDFNGLLEAEIPAARMYTIAGVNAAGKIQITFNRGQIVACQLWVGPNQGSIALNRIESILNLAGVLEWQTSTMSPQNTDQISRVYLSSQTAPLAISPQTSSAIPAVMPLTSSAIPYRIRETPLNQFQDASTRKVYQLIDGQRTVERIAQLCRLSTETTMYIIQKLRAQGILSFSQ</sequence>